<accession>A0ABT5MKT4</accession>
<evidence type="ECO:0000313" key="2">
    <source>
        <dbReference type="EMBL" id="MDD0817179.1"/>
    </source>
</evidence>
<organism evidence="2 3">
    <name type="scientific">Curvibacter microcysteis</name>
    <dbReference type="NCBI Taxonomy" id="3026419"/>
    <lineage>
        <taxon>Bacteria</taxon>
        <taxon>Pseudomonadati</taxon>
        <taxon>Pseudomonadota</taxon>
        <taxon>Betaproteobacteria</taxon>
        <taxon>Burkholderiales</taxon>
        <taxon>Comamonadaceae</taxon>
        <taxon>Curvibacter</taxon>
    </lineage>
</organism>
<evidence type="ECO:0000256" key="1">
    <source>
        <dbReference type="SAM" id="Phobius"/>
    </source>
</evidence>
<feature type="transmembrane region" description="Helical" evidence="1">
    <location>
        <begin position="26"/>
        <end position="45"/>
    </location>
</feature>
<sequence length="48" mass="5440">MTTSTLFALAALICWAQLCTQRTLAIWLWIYTGLALVFMALEMWGPFA</sequence>
<protein>
    <submittedName>
        <fullName evidence="2">Uncharacterized protein</fullName>
    </submittedName>
</protein>
<dbReference type="EMBL" id="JAQSIO010000016">
    <property type="protein sequence ID" value="MDD0817179.1"/>
    <property type="molecule type" value="Genomic_DNA"/>
</dbReference>
<comment type="caution">
    <text evidence="2">The sequence shown here is derived from an EMBL/GenBank/DDBJ whole genome shotgun (WGS) entry which is preliminary data.</text>
</comment>
<evidence type="ECO:0000313" key="3">
    <source>
        <dbReference type="Proteomes" id="UP001528672"/>
    </source>
</evidence>
<gene>
    <name evidence="2" type="ORF">PSQ39_21270</name>
</gene>
<keyword evidence="3" id="KW-1185">Reference proteome</keyword>
<keyword evidence="1" id="KW-0812">Transmembrane</keyword>
<name>A0ABT5MKT4_9BURK</name>
<reference evidence="2 3" key="1">
    <citation type="submission" date="2023-02" db="EMBL/GenBank/DDBJ databases">
        <title>Bacterial whole genome sequence for Curvibacter sp. HBC28.</title>
        <authorList>
            <person name="Le V."/>
            <person name="Ko S.-R."/>
            <person name="Ahn C.-Y."/>
            <person name="Oh H.-M."/>
        </authorList>
    </citation>
    <scope>NUCLEOTIDE SEQUENCE [LARGE SCALE GENOMIC DNA]</scope>
    <source>
        <strain evidence="2 3">HBC28</strain>
    </source>
</reference>
<keyword evidence="1" id="KW-0472">Membrane</keyword>
<dbReference type="RefSeq" id="WP_273929648.1">
    <property type="nucleotide sequence ID" value="NZ_JAQSIO010000016.1"/>
</dbReference>
<proteinExistence type="predicted"/>
<keyword evidence="1" id="KW-1133">Transmembrane helix</keyword>
<dbReference type="Proteomes" id="UP001528672">
    <property type="component" value="Unassembled WGS sequence"/>
</dbReference>